<evidence type="ECO:0000313" key="17">
    <source>
        <dbReference type="EMBL" id="RKP36672.1"/>
    </source>
</evidence>
<gene>
    <name evidence="17" type="ORF">BJ085DRAFT_21825</name>
</gene>
<dbReference type="GO" id="GO:0006423">
    <property type="term" value="P:cysteinyl-tRNA aminoacylation"/>
    <property type="evidence" value="ECO:0007669"/>
    <property type="project" value="InterPro"/>
</dbReference>
<dbReference type="GO" id="GO:0046872">
    <property type="term" value="F:metal ion binding"/>
    <property type="evidence" value="ECO:0007669"/>
    <property type="project" value="UniProtKB-KW"/>
</dbReference>
<dbReference type="InterPro" id="IPR015803">
    <property type="entry name" value="Cys-tRNA-ligase"/>
</dbReference>
<feature type="region of interest" description="Disordered" evidence="14">
    <location>
        <begin position="712"/>
        <end position="748"/>
    </location>
</feature>
<name>A0A4P9ZV24_9FUNG</name>
<comment type="subcellular location">
    <subcellularLocation>
        <location evidence="2">Cytoplasm</location>
    </subcellularLocation>
</comment>
<evidence type="ECO:0000256" key="3">
    <source>
        <dbReference type="ARBA" id="ARBA00005594"/>
    </source>
</evidence>
<evidence type="ECO:0000259" key="15">
    <source>
        <dbReference type="Pfam" id="PF01406"/>
    </source>
</evidence>
<organism evidence="17 18">
    <name type="scientific">Dimargaris cristalligena</name>
    <dbReference type="NCBI Taxonomy" id="215637"/>
    <lineage>
        <taxon>Eukaryota</taxon>
        <taxon>Fungi</taxon>
        <taxon>Fungi incertae sedis</taxon>
        <taxon>Zoopagomycota</taxon>
        <taxon>Kickxellomycotina</taxon>
        <taxon>Dimargaritomycetes</taxon>
        <taxon>Dimargaritales</taxon>
        <taxon>Dimargaritaceae</taxon>
        <taxon>Dimargaris</taxon>
    </lineage>
</organism>
<feature type="compositionally biased region" description="Basic and acidic residues" evidence="14">
    <location>
        <begin position="712"/>
        <end position="730"/>
    </location>
</feature>
<evidence type="ECO:0000256" key="9">
    <source>
        <dbReference type="ARBA" id="ARBA00022833"/>
    </source>
</evidence>
<dbReference type="PANTHER" id="PTHR10890:SF3">
    <property type="entry name" value="CYSTEINE--TRNA LIGASE, CYTOPLASMIC"/>
    <property type="match status" value="1"/>
</dbReference>
<keyword evidence="11" id="KW-0648">Protein biosynthesis</keyword>
<dbReference type="SUPFAM" id="SSF47323">
    <property type="entry name" value="Anticodon-binding domain of a subclass of class I aminoacyl-tRNA synthetases"/>
    <property type="match status" value="1"/>
</dbReference>
<feature type="domain" description="tRNA synthetases class I catalytic" evidence="15">
    <location>
        <begin position="44"/>
        <end position="470"/>
    </location>
</feature>
<dbReference type="GO" id="GO:0004817">
    <property type="term" value="F:cysteine-tRNA ligase activity"/>
    <property type="evidence" value="ECO:0007669"/>
    <property type="project" value="UniProtKB-EC"/>
</dbReference>
<keyword evidence="5" id="KW-0963">Cytoplasm</keyword>
<evidence type="ECO:0000256" key="5">
    <source>
        <dbReference type="ARBA" id="ARBA00022490"/>
    </source>
</evidence>
<keyword evidence="7" id="KW-0479">Metal-binding</keyword>
<dbReference type="PRINTS" id="PR00983">
    <property type="entry name" value="TRNASYNTHCYS"/>
</dbReference>
<dbReference type="GO" id="GO:0005737">
    <property type="term" value="C:cytoplasm"/>
    <property type="evidence" value="ECO:0007669"/>
    <property type="project" value="UniProtKB-SubCell"/>
</dbReference>
<proteinExistence type="inferred from homology"/>
<evidence type="ECO:0000256" key="1">
    <source>
        <dbReference type="ARBA" id="ARBA00001947"/>
    </source>
</evidence>
<dbReference type="HAMAP" id="MF_00041">
    <property type="entry name" value="Cys_tRNA_synth"/>
    <property type="match status" value="1"/>
</dbReference>
<evidence type="ECO:0000256" key="11">
    <source>
        <dbReference type="ARBA" id="ARBA00022917"/>
    </source>
</evidence>
<dbReference type="InterPro" id="IPR015273">
    <property type="entry name" value="Cys-tRNA-synt_Ia_DALR"/>
</dbReference>
<feature type="domain" description="Cysteinyl-tRNA synthetase class Ia DALR" evidence="16">
    <location>
        <begin position="522"/>
        <end position="580"/>
    </location>
</feature>
<dbReference type="InterPro" id="IPR032678">
    <property type="entry name" value="tRNA-synt_1_cat_dom"/>
</dbReference>
<dbReference type="EC" id="6.1.1.16" evidence="4"/>
<evidence type="ECO:0000256" key="4">
    <source>
        <dbReference type="ARBA" id="ARBA00012832"/>
    </source>
</evidence>
<accession>A0A4P9ZV24</accession>
<dbReference type="Pfam" id="PF09190">
    <property type="entry name" value="DALR_2"/>
    <property type="match status" value="1"/>
</dbReference>
<feature type="compositionally biased region" description="Polar residues" evidence="14">
    <location>
        <begin position="1"/>
        <end position="13"/>
    </location>
</feature>
<dbReference type="Pfam" id="PF01406">
    <property type="entry name" value="tRNA-synt_1e"/>
    <property type="match status" value="1"/>
</dbReference>
<dbReference type="Gene3D" id="1.20.120.1910">
    <property type="entry name" value="Cysteine-tRNA ligase, C-terminal anti-codon recognition domain"/>
    <property type="match status" value="1"/>
</dbReference>
<evidence type="ECO:0000256" key="8">
    <source>
        <dbReference type="ARBA" id="ARBA00022741"/>
    </source>
</evidence>
<dbReference type="STRING" id="215637.A0A4P9ZV24"/>
<dbReference type="InterPro" id="IPR009080">
    <property type="entry name" value="tRNAsynth_Ia_anticodon-bd"/>
</dbReference>
<sequence length="763" mass="85675">MSTKASTTSSRQQPAWLAPKPDPTRQASHPLKMYNSLTCSKVPFVPSNGERVTWYNCGPTVYDASHMGHARVYVTVDIIRRIMQDYFNYDVSLVMNITDIDDKIILRARQNHLFEQWVNQNSSATPALLAELQEATNLFIQKQFGVADLTVQTWAARRAALVAQAPADDPKFALHVSTVDKAVQGIAQLDQALQAGAKLDVAAVKSIAELARDPISAWLDQKYGASVTDPKVFRQLAAHWESEYFKDMDALNIEYPNKLTRVSEYVPEIVDYIQRIIDNGFAYEADGSVYFDTQAFDKHPDHSYAKLEPWSAGNAKLLEEGEGSLGSKLTGKKASSDFALWKRSKPGEPTWDSPWSPGRPGWHIECSVMASEILGANMDIHSGGIDLAFPHHDNELAQSEAYHNCSQWVNYFLHPGHLHIEGAKMSKSLKNFITIREALEKYTARQIRFLFLLQQWDRPMDFKDDTMKEAIGVEETFDNFFMRARTMASNFRDQRGESTGRHQFHDAERALDSDLAHQQDAVRAALCDSFNTPQALQALIELVKKTNVYINRRGLPANVPLVEEIARYITKLFKVFGLAQPGSVIGFGNSDSGTGSGSTEDIVRPYVKVFSEFRDEIRQIARANKDTEYLKLCDQLRDVKLADIGVILDDKDSGTAEVNFGDPAQLARARELKKKEVQAKKAAARAAQEQKRLEKLLKGKVSPQEMFQVGEHAGKFSDFDNEGLPRKNDQGEELSSSQIKKLKKQHKDQAKLHEAYLASLAQS</sequence>
<evidence type="ECO:0000256" key="7">
    <source>
        <dbReference type="ARBA" id="ARBA00022723"/>
    </source>
</evidence>
<keyword evidence="6" id="KW-0436">Ligase</keyword>
<dbReference type="PANTHER" id="PTHR10890">
    <property type="entry name" value="CYSTEINYL-TRNA SYNTHETASE"/>
    <property type="match status" value="1"/>
</dbReference>
<dbReference type="NCBIfam" id="TIGR00435">
    <property type="entry name" value="cysS"/>
    <property type="match status" value="1"/>
</dbReference>
<comment type="cofactor">
    <cofactor evidence="1">
        <name>Zn(2+)</name>
        <dbReference type="ChEBI" id="CHEBI:29105"/>
    </cofactor>
</comment>
<evidence type="ECO:0000256" key="14">
    <source>
        <dbReference type="SAM" id="MobiDB-lite"/>
    </source>
</evidence>
<evidence type="ECO:0000259" key="16">
    <source>
        <dbReference type="Pfam" id="PF09190"/>
    </source>
</evidence>
<reference evidence="18" key="1">
    <citation type="journal article" date="2018" name="Nat. Microbiol.">
        <title>Leveraging single-cell genomics to expand the fungal tree of life.</title>
        <authorList>
            <person name="Ahrendt S.R."/>
            <person name="Quandt C.A."/>
            <person name="Ciobanu D."/>
            <person name="Clum A."/>
            <person name="Salamov A."/>
            <person name="Andreopoulos B."/>
            <person name="Cheng J.F."/>
            <person name="Woyke T."/>
            <person name="Pelin A."/>
            <person name="Henrissat B."/>
            <person name="Reynolds N.K."/>
            <person name="Benny G.L."/>
            <person name="Smith M.E."/>
            <person name="James T.Y."/>
            <person name="Grigoriev I.V."/>
        </authorList>
    </citation>
    <scope>NUCLEOTIDE SEQUENCE [LARGE SCALE GENOMIC DNA]</scope>
    <source>
        <strain evidence="18">RSA 468</strain>
    </source>
</reference>
<dbReference type="Proteomes" id="UP000268162">
    <property type="component" value="Unassembled WGS sequence"/>
</dbReference>
<feature type="region of interest" description="Disordered" evidence="14">
    <location>
        <begin position="1"/>
        <end position="29"/>
    </location>
</feature>
<dbReference type="AlphaFoldDB" id="A0A4P9ZV24"/>
<evidence type="ECO:0000256" key="10">
    <source>
        <dbReference type="ARBA" id="ARBA00022840"/>
    </source>
</evidence>
<evidence type="ECO:0000256" key="13">
    <source>
        <dbReference type="ARBA" id="ARBA00031499"/>
    </source>
</evidence>
<dbReference type="EMBL" id="ML002614">
    <property type="protein sequence ID" value="RKP36672.1"/>
    <property type="molecule type" value="Genomic_DNA"/>
</dbReference>
<comment type="similarity">
    <text evidence="3">Belongs to the class-I aminoacyl-tRNA synthetase family.</text>
</comment>
<dbReference type="CDD" id="cd00672">
    <property type="entry name" value="CysRS_core"/>
    <property type="match status" value="1"/>
</dbReference>
<evidence type="ECO:0000313" key="18">
    <source>
        <dbReference type="Proteomes" id="UP000268162"/>
    </source>
</evidence>
<dbReference type="InterPro" id="IPR014729">
    <property type="entry name" value="Rossmann-like_a/b/a_fold"/>
</dbReference>
<keyword evidence="10" id="KW-0067">ATP-binding</keyword>
<keyword evidence="18" id="KW-1185">Reference proteome</keyword>
<evidence type="ECO:0000256" key="6">
    <source>
        <dbReference type="ARBA" id="ARBA00022598"/>
    </source>
</evidence>
<keyword evidence="8" id="KW-0547">Nucleotide-binding</keyword>
<dbReference type="SUPFAM" id="SSF52374">
    <property type="entry name" value="Nucleotidylyl transferase"/>
    <property type="match status" value="1"/>
</dbReference>
<dbReference type="InterPro" id="IPR024909">
    <property type="entry name" value="Cys-tRNA/MSH_ligase"/>
</dbReference>
<evidence type="ECO:0000256" key="2">
    <source>
        <dbReference type="ARBA" id="ARBA00004496"/>
    </source>
</evidence>
<dbReference type="Gene3D" id="3.40.50.620">
    <property type="entry name" value="HUPs"/>
    <property type="match status" value="1"/>
</dbReference>
<dbReference type="GO" id="GO:0005524">
    <property type="term" value="F:ATP binding"/>
    <property type="evidence" value="ECO:0007669"/>
    <property type="project" value="UniProtKB-KW"/>
</dbReference>
<keyword evidence="12 17" id="KW-0030">Aminoacyl-tRNA synthetase</keyword>
<keyword evidence="9" id="KW-0862">Zinc</keyword>
<protein>
    <recommendedName>
        <fullName evidence="4">cysteine--tRNA ligase</fullName>
        <ecNumber evidence="4">6.1.1.16</ecNumber>
    </recommendedName>
    <alternativeName>
        <fullName evidence="13">Cysteinyl-tRNA synthetase</fullName>
    </alternativeName>
</protein>
<evidence type="ECO:0000256" key="12">
    <source>
        <dbReference type="ARBA" id="ARBA00023146"/>
    </source>
</evidence>